<evidence type="ECO:0000313" key="8">
    <source>
        <dbReference type="EMBL" id="KPH72115.1"/>
    </source>
</evidence>
<keyword evidence="3 6" id="KW-0548">Nucleotidyltransferase</keyword>
<keyword evidence="6" id="KW-0812">Transmembrane</keyword>
<dbReference type="Gene3D" id="1.10.287.770">
    <property type="entry name" value="YojJ-like"/>
    <property type="match status" value="1"/>
</dbReference>
<keyword evidence="9" id="KW-1185">Reference proteome</keyword>
<dbReference type="PANTHER" id="PTHR34185:SF2">
    <property type="entry name" value="CYCLIC DI-AMP SYNTHASE CDAS"/>
    <property type="match status" value="1"/>
</dbReference>
<evidence type="ECO:0000259" key="7">
    <source>
        <dbReference type="PROSITE" id="PS51794"/>
    </source>
</evidence>
<organism evidence="8 9">
    <name type="scientific">Oceanobacillus caeni</name>
    <dbReference type="NCBI Taxonomy" id="405946"/>
    <lineage>
        <taxon>Bacteria</taxon>
        <taxon>Bacillati</taxon>
        <taxon>Bacillota</taxon>
        <taxon>Bacilli</taxon>
        <taxon>Bacillales</taxon>
        <taxon>Bacillaceae</taxon>
        <taxon>Oceanobacillus</taxon>
    </lineage>
</organism>
<dbReference type="HAMAP" id="MF_00838">
    <property type="entry name" value="DacB"/>
    <property type="match status" value="1"/>
</dbReference>
<dbReference type="PANTHER" id="PTHR34185">
    <property type="entry name" value="DIADENYLATE CYCLASE"/>
    <property type="match status" value="1"/>
</dbReference>
<comment type="similarity">
    <text evidence="6">Belongs to the adenylate cyclase family. DacB/CdaS subfamily.</text>
</comment>
<evidence type="ECO:0000313" key="9">
    <source>
        <dbReference type="Proteomes" id="UP000037854"/>
    </source>
</evidence>
<dbReference type="Pfam" id="PF10372">
    <property type="entry name" value="CdaS_N"/>
    <property type="match status" value="1"/>
</dbReference>
<comment type="caution">
    <text evidence="8">The sequence shown here is derived from an EMBL/GenBank/DDBJ whole genome shotgun (WGS) entry which is preliminary data.</text>
</comment>
<dbReference type="InterPro" id="IPR019457">
    <property type="entry name" value="CdaS_N"/>
</dbReference>
<reference evidence="8 9" key="1">
    <citation type="submission" date="2015-07" db="EMBL/GenBank/DDBJ databases">
        <title>High-quality draft genome sequence of Oceanobacillus caeni HM6, a bacillus isolated from a human feces.</title>
        <authorList>
            <person name="Kumar J."/>
            <person name="Verma M.K."/>
            <person name="Pandey R."/>
            <person name="Bhambi M."/>
            <person name="Chauhan N."/>
        </authorList>
    </citation>
    <scope>NUCLEOTIDE SEQUENCE [LARGE SCALE GENOMIC DNA]</scope>
    <source>
        <strain evidence="8 9">HM6</strain>
    </source>
</reference>
<comment type="function">
    <text evidence="6">Catalyzes the condensation of 2 ATP molecules into cyclic di-AMP (c-di-AMP), a second messenger used to regulate differing processes in different bacteria.</text>
</comment>
<keyword evidence="2 6" id="KW-0808">Transferase</keyword>
<name>A0ABR5MGS0_9BACI</name>
<keyword evidence="5 6" id="KW-0067">ATP-binding</keyword>
<dbReference type="Pfam" id="PF02457">
    <property type="entry name" value="DAC"/>
    <property type="match status" value="1"/>
</dbReference>
<dbReference type="InterPro" id="IPR034693">
    <property type="entry name" value="CdaS"/>
</dbReference>
<dbReference type="EC" id="2.7.7.85" evidence="6"/>
<dbReference type="EMBL" id="LGTK01000060">
    <property type="protein sequence ID" value="KPH72115.1"/>
    <property type="molecule type" value="Genomic_DNA"/>
</dbReference>
<dbReference type="Gene3D" id="3.40.1700.10">
    <property type="entry name" value="DNA integrity scanning protein, DisA, N-terminal domain"/>
    <property type="match status" value="1"/>
</dbReference>
<dbReference type="InterPro" id="IPR053472">
    <property type="entry name" value="DAC_CdaS-like"/>
</dbReference>
<dbReference type="SUPFAM" id="SSF143597">
    <property type="entry name" value="YojJ-like"/>
    <property type="match status" value="1"/>
</dbReference>
<evidence type="ECO:0000256" key="3">
    <source>
        <dbReference type="ARBA" id="ARBA00022695"/>
    </source>
</evidence>
<dbReference type="PROSITE" id="PS51794">
    <property type="entry name" value="DAC"/>
    <property type="match status" value="1"/>
</dbReference>
<proteinExistence type="inferred from homology"/>
<keyword evidence="6" id="KW-1003">Cell membrane</keyword>
<comment type="catalytic activity">
    <reaction evidence="1 6">
        <text>2 ATP = 3',3'-c-di-AMP + 2 diphosphate</text>
        <dbReference type="Rhea" id="RHEA:35655"/>
        <dbReference type="ChEBI" id="CHEBI:30616"/>
        <dbReference type="ChEBI" id="CHEBI:33019"/>
        <dbReference type="ChEBI" id="CHEBI:71500"/>
        <dbReference type="EC" id="2.7.7.85"/>
    </reaction>
</comment>
<sequence length="204" mass="22631">MPNTNLPIPLITQLRGNLEILSNQIHNMLEHTDITKTDILNDFEELHQLFHDVQVNAASFYLRSFLAPFTDQFEVLSTAIQHLSKRNHGALIVIQRHDHLDSFIHSGINVQAKLSSPLLESIFYTGNPLHDGAVLICKDRIVSAGNVLPLSTKEIHLKVGTRHRAAIGITELTDALVLVVSEETGRATFALSGNLYPIMTKGLT</sequence>
<keyword evidence="4 6" id="KW-0547">Nucleotide-binding</keyword>
<keyword evidence="6" id="KW-1133">Transmembrane helix</keyword>
<accession>A0ABR5MGS0</accession>
<evidence type="ECO:0000256" key="6">
    <source>
        <dbReference type="HAMAP-Rule" id="MF_00838"/>
    </source>
</evidence>
<gene>
    <name evidence="6" type="primary">dacB</name>
    <name evidence="8" type="ORF">AFL42_13935</name>
</gene>
<evidence type="ECO:0000256" key="1">
    <source>
        <dbReference type="ARBA" id="ARBA00000877"/>
    </source>
</evidence>
<evidence type="ECO:0000256" key="5">
    <source>
        <dbReference type="ARBA" id="ARBA00022840"/>
    </source>
</evidence>
<keyword evidence="6" id="KW-0472">Membrane</keyword>
<dbReference type="RefSeq" id="WP_060668971.1">
    <property type="nucleotide sequence ID" value="NZ_JARTGE010000007.1"/>
</dbReference>
<comment type="subunit">
    <text evidence="6">Probably oligomerizes.</text>
</comment>
<protein>
    <recommendedName>
        <fullName evidence="6">Diadenylate cyclase</fullName>
        <shortName evidence="6">DAC</shortName>
        <ecNumber evidence="6">2.7.7.85</ecNumber>
    </recommendedName>
    <alternativeName>
        <fullName evidence="6">Cyclic-di-AMP synthase</fullName>
        <shortName evidence="6">c-di-AMP synthase</shortName>
    </alternativeName>
</protein>
<dbReference type="NCBIfam" id="NF038328">
    <property type="entry name" value="c-di-AMP_CdaS"/>
    <property type="match status" value="1"/>
</dbReference>
<evidence type="ECO:0000256" key="2">
    <source>
        <dbReference type="ARBA" id="ARBA00022679"/>
    </source>
</evidence>
<feature type="domain" description="DAC" evidence="7">
    <location>
        <begin position="59"/>
        <end position="201"/>
    </location>
</feature>
<dbReference type="InterPro" id="IPR003390">
    <property type="entry name" value="DNA_integrity_scan_DisA_N"/>
</dbReference>
<dbReference type="InterPro" id="IPR050338">
    <property type="entry name" value="DisA"/>
</dbReference>
<evidence type="ECO:0000256" key="4">
    <source>
        <dbReference type="ARBA" id="ARBA00022741"/>
    </source>
</evidence>
<dbReference type="Proteomes" id="UP000037854">
    <property type="component" value="Unassembled WGS sequence"/>
</dbReference>
<dbReference type="InterPro" id="IPR036888">
    <property type="entry name" value="DNA_integrity_DisA_N_sf"/>
</dbReference>